<evidence type="ECO:0000256" key="3">
    <source>
        <dbReference type="ARBA" id="ARBA00022475"/>
    </source>
</evidence>
<feature type="signal peptide" evidence="10">
    <location>
        <begin position="1"/>
        <end position="25"/>
    </location>
</feature>
<evidence type="ECO:0000256" key="10">
    <source>
        <dbReference type="SAM" id="SignalP"/>
    </source>
</evidence>
<keyword evidence="5 10" id="KW-0732">Signal</keyword>
<dbReference type="Pfam" id="PF14368">
    <property type="entry name" value="LTP_2"/>
    <property type="match status" value="1"/>
</dbReference>
<evidence type="ECO:0000256" key="1">
    <source>
        <dbReference type="ARBA" id="ARBA00004609"/>
    </source>
</evidence>
<dbReference type="InterPro" id="IPR016140">
    <property type="entry name" value="Bifunc_inhib/LTP/seed_store"/>
</dbReference>
<comment type="subcellular location">
    <subcellularLocation>
        <location evidence="1">Cell membrane</location>
        <topology evidence="1">Lipid-anchor</topology>
        <topology evidence="1">GPI-anchor</topology>
    </subcellularLocation>
</comment>
<keyword evidence="6" id="KW-1015">Disulfide bond</keyword>
<organism evidence="12 13">
    <name type="scientific">Erythroxylum novogranatense</name>
    <dbReference type="NCBI Taxonomy" id="1862640"/>
    <lineage>
        <taxon>Eukaryota</taxon>
        <taxon>Viridiplantae</taxon>
        <taxon>Streptophyta</taxon>
        <taxon>Embryophyta</taxon>
        <taxon>Tracheophyta</taxon>
        <taxon>Spermatophyta</taxon>
        <taxon>Magnoliopsida</taxon>
        <taxon>eudicotyledons</taxon>
        <taxon>Gunneridae</taxon>
        <taxon>Pentapetalae</taxon>
        <taxon>rosids</taxon>
        <taxon>fabids</taxon>
        <taxon>Malpighiales</taxon>
        <taxon>Erythroxylaceae</taxon>
        <taxon>Erythroxylum</taxon>
    </lineage>
</organism>
<evidence type="ECO:0000256" key="6">
    <source>
        <dbReference type="ARBA" id="ARBA00023157"/>
    </source>
</evidence>
<evidence type="ECO:0000313" key="12">
    <source>
        <dbReference type="EMBL" id="KAJ8773089.1"/>
    </source>
</evidence>
<keyword evidence="13" id="KW-1185">Reference proteome</keyword>
<evidence type="ECO:0000256" key="9">
    <source>
        <dbReference type="SAM" id="MobiDB-lite"/>
    </source>
</evidence>
<dbReference type="InterPro" id="IPR036312">
    <property type="entry name" value="Bifun_inhib/LTP/seed_sf"/>
</dbReference>
<feature type="chain" id="PRO_5043698344" description="Bifunctional inhibitor/plant lipid transfer protein/seed storage helical domain-containing protein" evidence="10">
    <location>
        <begin position="26"/>
        <end position="186"/>
    </location>
</feature>
<keyword evidence="7" id="KW-0325">Glycoprotein</keyword>
<proteinExistence type="inferred from homology"/>
<keyword evidence="8" id="KW-0449">Lipoprotein</keyword>
<keyword evidence="4" id="KW-0472">Membrane</keyword>
<evidence type="ECO:0000259" key="11">
    <source>
        <dbReference type="SMART" id="SM00499"/>
    </source>
</evidence>
<dbReference type="Gene3D" id="1.10.110.10">
    <property type="entry name" value="Plant lipid-transfer and hydrophobic proteins"/>
    <property type="match status" value="1"/>
</dbReference>
<evidence type="ECO:0000313" key="13">
    <source>
        <dbReference type="Proteomes" id="UP001159364"/>
    </source>
</evidence>
<protein>
    <recommendedName>
        <fullName evidence="11">Bifunctional inhibitor/plant lipid transfer protein/seed storage helical domain-containing protein</fullName>
    </recommendedName>
</protein>
<reference evidence="12 13" key="1">
    <citation type="submission" date="2021-09" db="EMBL/GenBank/DDBJ databases">
        <title>Genomic insights and catalytic innovation underlie evolution of tropane alkaloids biosynthesis.</title>
        <authorList>
            <person name="Wang Y.-J."/>
            <person name="Tian T."/>
            <person name="Huang J.-P."/>
            <person name="Huang S.-X."/>
        </authorList>
    </citation>
    <scope>NUCLEOTIDE SEQUENCE [LARGE SCALE GENOMIC DNA]</scope>
    <source>
        <strain evidence="12">KIB-2018</strain>
        <tissue evidence="12">Leaf</tissue>
    </source>
</reference>
<accession>A0AAV8U4D9</accession>
<evidence type="ECO:0000256" key="5">
    <source>
        <dbReference type="ARBA" id="ARBA00022729"/>
    </source>
</evidence>
<dbReference type="SUPFAM" id="SSF47699">
    <property type="entry name" value="Bifunctional inhibitor/lipid-transfer protein/seed storage 2S albumin"/>
    <property type="match status" value="1"/>
</dbReference>
<dbReference type="SMART" id="SM00499">
    <property type="entry name" value="AAI"/>
    <property type="match status" value="1"/>
</dbReference>
<dbReference type="GO" id="GO:0098552">
    <property type="term" value="C:side of membrane"/>
    <property type="evidence" value="ECO:0007669"/>
    <property type="project" value="UniProtKB-KW"/>
</dbReference>
<evidence type="ECO:0000256" key="4">
    <source>
        <dbReference type="ARBA" id="ARBA00022622"/>
    </source>
</evidence>
<keyword evidence="4" id="KW-0336">GPI-anchor</keyword>
<dbReference type="Proteomes" id="UP001159364">
    <property type="component" value="Linkage Group LG02"/>
</dbReference>
<feature type="domain" description="Bifunctional inhibitor/plant lipid transfer protein/seed storage helical" evidence="11">
    <location>
        <begin position="31"/>
        <end position="106"/>
    </location>
</feature>
<dbReference type="GO" id="GO:0005886">
    <property type="term" value="C:plasma membrane"/>
    <property type="evidence" value="ECO:0007669"/>
    <property type="project" value="UniProtKB-SubCell"/>
</dbReference>
<feature type="region of interest" description="Disordered" evidence="9">
    <location>
        <begin position="117"/>
        <end position="138"/>
    </location>
</feature>
<comment type="similarity">
    <text evidence="2">Belongs to the plant LTP family.</text>
</comment>
<gene>
    <name evidence="12" type="ORF">K2173_028266</name>
</gene>
<keyword evidence="3" id="KW-1003">Cell membrane</keyword>
<dbReference type="AlphaFoldDB" id="A0AAV8U4D9"/>
<evidence type="ECO:0000256" key="7">
    <source>
        <dbReference type="ARBA" id="ARBA00023180"/>
    </source>
</evidence>
<evidence type="ECO:0000256" key="8">
    <source>
        <dbReference type="ARBA" id="ARBA00023288"/>
    </source>
</evidence>
<dbReference type="CDD" id="cd00010">
    <property type="entry name" value="AAI_LTSS"/>
    <property type="match status" value="1"/>
</dbReference>
<sequence>MASLEYHSLCSIAVTLHLVLLPTASSTIADCAPRLLPLTPCAPFVQGTSPSPPRSCCDNLKRLYTLYPGCICQLLNNPNLNAFPINRTLALQLPSLCNLPNAISVCSGVPQASPTSPASQVSLGAHANSSAGAPTSNSSIAASPLIEVAPRPLIMGLGHASAPVPSLLFTLPLVTMLFTKEIAVIN</sequence>
<comment type="caution">
    <text evidence="12">The sequence shown here is derived from an EMBL/GenBank/DDBJ whole genome shotgun (WGS) entry which is preliminary data.</text>
</comment>
<dbReference type="PANTHER" id="PTHR33044">
    <property type="entry name" value="BIFUNCTIONAL INHIBITOR/LIPID-TRANSFER PROTEIN/SEED STORAGE 2S ALBUMIN SUPERFAMILY PROTEIN-RELATED"/>
    <property type="match status" value="1"/>
</dbReference>
<dbReference type="InterPro" id="IPR043325">
    <property type="entry name" value="LTSS"/>
</dbReference>
<evidence type="ECO:0000256" key="2">
    <source>
        <dbReference type="ARBA" id="ARBA00009748"/>
    </source>
</evidence>
<name>A0AAV8U4D9_9ROSI</name>
<dbReference type="EMBL" id="JAIWQS010000002">
    <property type="protein sequence ID" value="KAJ8773089.1"/>
    <property type="molecule type" value="Genomic_DNA"/>
</dbReference>